<evidence type="ECO:0000256" key="1">
    <source>
        <dbReference type="ARBA" id="ARBA00022737"/>
    </source>
</evidence>
<dbReference type="InterPro" id="IPR056693">
    <property type="entry name" value="DUF7791"/>
</dbReference>
<evidence type="ECO:0000313" key="4">
    <source>
        <dbReference type="EMBL" id="KAK3903553.1"/>
    </source>
</evidence>
<comment type="caution">
    <text evidence="4">The sequence shown here is derived from an EMBL/GenBank/DDBJ whole genome shotgun (WGS) entry which is preliminary data.</text>
</comment>
<dbReference type="InterPro" id="IPR027417">
    <property type="entry name" value="P-loop_NTPase"/>
</dbReference>
<evidence type="ECO:0000259" key="3">
    <source>
        <dbReference type="Pfam" id="PF25053"/>
    </source>
</evidence>
<name>A0AAN6MNL1_9PEZI</name>
<proteinExistence type="predicted"/>
<dbReference type="AlphaFoldDB" id="A0AAN6MNL1"/>
<dbReference type="PANTHER" id="PTHR10039">
    <property type="entry name" value="AMELOGENIN"/>
    <property type="match status" value="1"/>
</dbReference>
<sequence length="906" mass="103275">MAPRMIPANLPAPTDLEDRSLVTLAQECNKLTNDIKKELHDLKPKRRRSKAQSGLVALKTLMVEPKIKDLEKHLRSCRDQLHFHIAALSNENLKILLATCREDGSKLARLELSMAQLRQTLQDTATMKTNYINDQALDQLKSLLRVGQDALNKVAQDRILRGIKAGFKDMSYRYQSVDRPYGKTLEWVMDLRGNSPAAAKFTQWLSSGDGIFHICGKLGSGKSTLMKKLCGDKRTREKLNRWTRGRKLVIASFFFYALGSDPRQKSLMGLYRTLLYQILAASPDLTQTLFPEQWAKALSQTRVDSDYEIFDDDVKRGYELLSKQHDGSSLGKHCFAFFIDGLDEYQATTAVDRREMVRCLANLASSNSGRFKICVSSRMENPFMDMFSEDARFYLHKLTRTDMEEYVKENLQFVGTERERDQLASSITTKAEGVFLWVVLVVQRIRRQSDDGARFSRLLGEVKSLPNELSQLFQRILDGILEKSDRCLASHTVSLLHFLGDIPEAKKMHLWLTLGDFYFLDDYEADQRFAEHAPLPGLESETANDRESRAGRQLRGICRGLVEADEANDLGFTHRSVRDFFKQDHVQIKMRDESFDDMDALSQLKLASMRRYWWDTKHEQQQSVGGENDGKKAEQESLKRHSILAACLVEQRRKRQLDAPPFGFLECIDAIPQLSVSTTVRRAVGCGKTAFHITLMGNSCGRRRPYSDYEICHISRVQHWYNGMDPHLLDTSEGGRPGSELTKTQTDAETMAVPWRAADEELNEIERYSTAVVSPLLTELCSGRVEYPLWKVNRIRDNPLESDELAMLVYFAIGAGIGRCIWADDESDDLDLDAPIIAGLFFLRHLFERQVVSPNLMTQLAFGGEFGFIRIAAGDQQLSIWQHFICWWATVAAASGEFETERDEWG</sequence>
<feature type="domain" description="DUF7791" evidence="3">
    <location>
        <begin position="510"/>
        <end position="600"/>
    </location>
</feature>
<protein>
    <recommendedName>
        <fullName evidence="6">NACHT domain-containing protein</fullName>
    </recommendedName>
</protein>
<dbReference type="Pfam" id="PF24883">
    <property type="entry name" value="NPHP3_N"/>
    <property type="match status" value="1"/>
</dbReference>
<evidence type="ECO:0000313" key="5">
    <source>
        <dbReference type="Proteomes" id="UP001303889"/>
    </source>
</evidence>
<keyword evidence="5" id="KW-1185">Reference proteome</keyword>
<dbReference type="SUPFAM" id="SSF52540">
    <property type="entry name" value="P-loop containing nucleoside triphosphate hydrolases"/>
    <property type="match status" value="1"/>
</dbReference>
<dbReference type="InterPro" id="IPR056884">
    <property type="entry name" value="NPHP3-like_N"/>
</dbReference>
<gene>
    <name evidence="4" type="ORF">C8A05DRAFT_32693</name>
</gene>
<dbReference type="Pfam" id="PF25053">
    <property type="entry name" value="DUF7791"/>
    <property type="match status" value="1"/>
</dbReference>
<dbReference type="EMBL" id="MU855441">
    <property type="protein sequence ID" value="KAK3903553.1"/>
    <property type="molecule type" value="Genomic_DNA"/>
</dbReference>
<organism evidence="4 5">
    <name type="scientific">Staphylotrichum tortipilum</name>
    <dbReference type="NCBI Taxonomy" id="2831512"/>
    <lineage>
        <taxon>Eukaryota</taxon>
        <taxon>Fungi</taxon>
        <taxon>Dikarya</taxon>
        <taxon>Ascomycota</taxon>
        <taxon>Pezizomycotina</taxon>
        <taxon>Sordariomycetes</taxon>
        <taxon>Sordariomycetidae</taxon>
        <taxon>Sordariales</taxon>
        <taxon>Chaetomiaceae</taxon>
        <taxon>Staphylotrichum</taxon>
    </lineage>
</organism>
<feature type="domain" description="Nephrocystin 3-like N-terminal" evidence="2">
    <location>
        <begin position="199"/>
        <end position="378"/>
    </location>
</feature>
<reference evidence="4" key="1">
    <citation type="journal article" date="2023" name="Mol. Phylogenet. Evol.">
        <title>Genome-scale phylogeny and comparative genomics of the fungal order Sordariales.</title>
        <authorList>
            <person name="Hensen N."/>
            <person name="Bonometti L."/>
            <person name="Westerberg I."/>
            <person name="Brannstrom I.O."/>
            <person name="Guillou S."/>
            <person name="Cros-Aarteil S."/>
            <person name="Calhoun S."/>
            <person name="Haridas S."/>
            <person name="Kuo A."/>
            <person name="Mondo S."/>
            <person name="Pangilinan J."/>
            <person name="Riley R."/>
            <person name="LaButti K."/>
            <person name="Andreopoulos B."/>
            <person name="Lipzen A."/>
            <person name="Chen C."/>
            <person name="Yan M."/>
            <person name="Daum C."/>
            <person name="Ng V."/>
            <person name="Clum A."/>
            <person name="Steindorff A."/>
            <person name="Ohm R.A."/>
            <person name="Martin F."/>
            <person name="Silar P."/>
            <person name="Natvig D.O."/>
            <person name="Lalanne C."/>
            <person name="Gautier V."/>
            <person name="Ament-Velasquez S.L."/>
            <person name="Kruys A."/>
            <person name="Hutchinson M.I."/>
            <person name="Powell A.J."/>
            <person name="Barry K."/>
            <person name="Miller A.N."/>
            <person name="Grigoriev I.V."/>
            <person name="Debuchy R."/>
            <person name="Gladieux P."/>
            <person name="Hiltunen Thoren M."/>
            <person name="Johannesson H."/>
        </authorList>
    </citation>
    <scope>NUCLEOTIDE SEQUENCE</scope>
    <source>
        <strain evidence="4">CBS 103.79</strain>
    </source>
</reference>
<accession>A0AAN6MNL1</accession>
<evidence type="ECO:0000259" key="2">
    <source>
        <dbReference type="Pfam" id="PF24883"/>
    </source>
</evidence>
<dbReference type="PANTHER" id="PTHR10039:SF5">
    <property type="entry name" value="NACHT DOMAIN-CONTAINING PROTEIN"/>
    <property type="match status" value="1"/>
</dbReference>
<dbReference type="Proteomes" id="UP001303889">
    <property type="component" value="Unassembled WGS sequence"/>
</dbReference>
<keyword evidence="1" id="KW-0677">Repeat</keyword>
<reference evidence="4" key="2">
    <citation type="submission" date="2023-05" db="EMBL/GenBank/DDBJ databases">
        <authorList>
            <consortium name="Lawrence Berkeley National Laboratory"/>
            <person name="Steindorff A."/>
            <person name="Hensen N."/>
            <person name="Bonometti L."/>
            <person name="Westerberg I."/>
            <person name="Brannstrom I.O."/>
            <person name="Guillou S."/>
            <person name="Cros-Aarteil S."/>
            <person name="Calhoun S."/>
            <person name="Haridas S."/>
            <person name="Kuo A."/>
            <person name="Mondo S."/>
            <person name="Pangilinan J."/>
            <person name="Riley R."/>
            <person name="Labutti K."/>
            <person name="Andreopoulos B."/>
            <person name="Lipzen A."/>
            <person name="Chen C."/>
            <person name="Yanf M."/>
            <person name="Daum C."/>
            <person name="Ng V."/>
            <person name="Clum A."/>
            <person name="Ohm R."/>
            <person name="Martin F."/>
            <person name="Silar P."/>
            <person name="Natvig D."/>
            <person name="Lalanne C."/>
            <person name="Gautier V."/>
            <person name="Ament-Velasquez S.L."/>
            <person name="Kruys A."/>
            <person name="Hutchinson M.I."/>
            <person name="Powell A.J."/>
            <person name="Barry K."/>
            <person name="Miller A.N."/>
            <person name="Grigoriev I.V."/>
            <person name="Debuchy R."/>
            <person name="Gladieux P."/>
            <person name="Thoren M.H."/>
            <person name="Johannesson H."/>
        </authorList>
    </citation>
    <scope>NUCLEOTIDE SEQUENCE</scope>
    <source>
        <strain evidence="4">CBS 103.79</strain>
    </source>
</reference>
<evidence type="ECO:0008006" key="6">
    <source>
        <dbReference type="Google" id="ProtNLM"/>
    </source>
</evidence>